<sequence>MLPAPRPGLILHGEVLAAHKGVLTKALLDCGQDHDVVTLDLTGVSYLSNAALQILVVFAQRLTPPRHLLVRSPRALDLQERLTRRDWNLATLRVVPV</sequence>
<reference evidence="1" key="1">
    <citation type="journal article" date="2014" name="Int. J. Syst. Evol. Microbiol.">
        <title>Complete genome sequence of Corynebacterium casei LMG S-19264T (=DSM 44701T), isolated from a smear-ripened cheese.</title>
        <authorList>
            <consortium name="US DOE Joint Genome Institute (JGI-PGF)"/>
            <person name="Walter F."/>
            <person name="Albersmeier A."/>
            <person name="Kalinowski J."/>
            <person name="Ruckert C."/>
        </authorList>
    </citation>
    <scope>NUCLEOTIDE SEQUENCE</scope>
    <source>
        <strain evidence="1">JCM 4784</strain>
    </source>
</reference>
<dbReference type="SUPFAM" id="SSF52091">
    <property type="entry name" value="SpoIIaa-like"/>
    <property type="match status" value="1"/>
</dbReference>
<keyword evidence="2" id="KW-1185">Reference proteome</keyword>
<organism evidence="1 2">
    <name type="scientific">Streptomyces longispororuber</name>
    <dbReference type="NCBI Taxonomy" id="68230"/>
    <lineage>
        <taxon>Bacteria</taxon>
        <taxon>Bacillati</taxon>
        <taxon>Actinomycetota</taxon>
        <taxon>Actinomycetes</taxon>
        <taxon>Kitasatosporales</taxon>
        <taxon>Streptomycetaceae</taxon>
        <taxon>Streptomyces</taxon>
    </lineage>
</organism>
<dbReference type="AlphaFoldDB" id="A0A919A951"/>
<accession>A0A919A951</accession>
<proteinExistence type="predicted"/>
<evidence type="ECO:0000313" key="1">
    <source>
        <dbReference type="EMBL" id="GHE93519.1"/>
    </source>
</evidence>
<gene>
    <name evidence="1" type="ORF">GCM10018785_69190</name>
</gene>
<protein>
    <recommendedName>
        <fullName evidence="3">STAS domain-containing protein</fullName>
    </recommendedName>
</protein>
<dbReference type="EMBL" id="BNBT01000189">
    <property type="protein sequence ID" value="GHE93519.1"/>
    <property type="molecule type" value="Genomic_DNA"/>
</dbReference>
<reference evidence="1" key="2">
    <citation type="submission" date="2020-09" db="EMBL/GenBank/DDBJ databases">
        <authorList>
            <person name="Sun Q."/>
            <person name="Ohkuma M."/>
        </authorList>
    </citation>
    <scope>NUCLEOTIDE SEQUENCE</scope>
    <source>
        <strain evidence="1">JCM 4784</strain>
    </source>
</reference>
<comment type="caution">
    <text evidence="1">The sequence shown here is derived from an EMBL/GenBank/DDBJ whole genome shotgun (WGS) entry which is preliminary data.</text>
</comment>
<dbReference type="InterPro" id="IPR036513">
    <property type="entry name" value="STAS_dom_sf"/>
</dbReference>
<evidence type="ECO:0008006" key="3">
    <source>
        <dbReference type="Google" id="ProtNLM"/>
    </source>
</evidence>
<dbReference type="Proteomes" id="UP000608024">
    <property type="component" value="Unassembled WGS sequence"/>
</dbReference>
<dbReference type="Gene3D" id="3.30.750.24">
    <property type="entry name" value="STAS domain"/>
    <property type="match status" value="1"/>
</dbReference>
<evidence type="ECO:0000313" key="2">
    <source>
        <dbReference type="Proteomes" id="UP000608024"/>
    </source>
</evidence>
<name>A0A919A951_9ACTN</name>